<comment type="caution">
    <text evidence="1">The sequence shown here is derived from an EMBL/GenBank/DDBJ whole genome shotgun (WGS) entry which is preliminary data.</text>
</comment>
<organism evidence="1 2">
    <name type="scientific">candidate division WWE3 bacterium GW2011_GWB1_41_6</name>
    <dbReference type="NCBI Taxonomy" id="1619112"/>
    <lineage>
        <taxon>Bacteria</taxon>
        <taxon>Katanobacteria</taxon>
    </lineage>
</organism>
<sequence length="29" mass="3385">MSNQPRIFEPDYVTDIVPDESRELPAHDI</sequence>
<gene>
    <name evidence="1" type="ORF">UU72_C0025G0023</name>
</gene>
<dbReference type="EMBL" id="LCBS01000025">
    <property type="protein sequence ID" value="KKS16250.1"/>
    <property type="molecule type" value="Genomic_DNA"/>
</dbReference>
<reference evidence="1 2" key="1">
    <citation type="journal article" date="2015" name="Nature">
        <title>rRNA introns, odd ribosomes, and small enigmatic genomes across a large radiation of phyla.</title>
        <authorList>
            <person name="Brown C.T."/>
            <person name="Hug L.A."/>
            <person name="Thomas B.C."/>
            <person name="Sharon I."/>
            <person name="Castelle C.J."/>
            <person name="Singh A."/>
            <person name="Wilkins M.J."/>
            <person name="Williams K.H."/>
            <person name="Banfield J.F."/>
        </authorList>
    </citation>
    <scope>NUCLEOTIDE SEQUENCE [LARGE SCALE GENOMIC DNA]</scope>
</reference>
<dbReference type="AlphaFoldDB" id="A0A0G0WU24"/>
<proteinExistence type="predicted"/>
<evidence type="ECO:0000313" key="1">
    <source>
        <dbReference type="EMBL" id="KKS16250.1"/>
    </source>
</evidence>
<evidence type="ECO:0000313" key="2">
    <source>
        <dbReference type="Proteomes" id="UP000034163"/>
    </source>
</evidence>
<protein>
    <submittedName>
        <fullName evidence="1">Uncharacterized protein</fullName>
    </submittedName>
</protein>
<name>A0A0G0WU24_UNCKA</name>
<accession>A0A0G0WU24</accession>
<feature type="non-terminal residue" evidence="1">
    <location>
        <position position="29"/>
    </location>
</feature>
<dbReference type="Proteomes" id="UP000034163">
    <property type="component" value="Unassembled WGS sequence"/>
</dbReference>